<feature type="compositionally biased region" description="Basic and acidic residues" evidence="1">
    <location>
        <begin position="9"/>
        <end position="23"/>
    </location>
</feature>
<accession>A0A1Y5Q3A5</accession>
<protein>
    <recommendedName>
        <fullName evidence="3">Transposase</fullName>
    </recommendedName>
</protein>
<dbReference type="EMBL" id="FLTS01000001">
    <property type="protein sequence ID" value="SBV36730.1"/>
    <property type="molecule type" value="Genomic_DNA"/>
</dbReference>
<name>A0A1Y5Q3A5_9GAMM</name>
<evidence type="ECO:0000313" key="2">
    <source>
        <dbReference type="EMBL" id="SBV36730.1"/>
    </source>
</evidence>
<dbReference type="AlphaFoldDB" id="A0A1Y5Q3A5"/>
<proteinExistence type="predicted"/>
<evidence type="ECO:0008006" key="3">
    <source>
        <dbReference type="Google" id="ProtNLM"/>
    </source>
</evidence>
<sequence length="120" mass="13365">MPENLLTDAKVRSAKPTDRDWKLSDGGGFTEAMMIAVQDDPAATTLRPSRPRWPLPSRVTRRWAELAQQFDLHPNQITQWRSPLLENATGVFGAAESSPPRVDVKALPAKIGELTLENDF</sequence>
<organism evidence="2">
    <name type="scientific">uncultured Stenotrophomonas sp</name>
    <dbReference type="NCBI Taxonomy" id="165438"/>
    <lineage>
        <taxon>Bacteria</taxon>
        <taxon>Pseudomonadati</taxon>
        <taxon>Pseudomonadota</taxon>
        <taxon>Gammaproteobacteria</taxon>
        <taxon>Lysobacterales</taxon>
        <taxon>Lysobacteraceae</taxon>
        <taxon>Stenotrophomonas</taxon>
        <taxon>environmental samples</taxon>
    </lineage>
</organism>
<feature type="region of interest" description="Disordered" evidence="1">
    <location>
        <begin position="1"/>
        <end position="25"/>
    </location>
</feature>
<gene>
    <name evidence="2" type="ORF">STPYR_11660</name>
</gene>
<reference evidence="2" key="1">
    <citation type="submission" date="2016-03" db="EMBL/GenBank/DDBJ databases">
        <authorList>
            <person name="Ploux O."/>
        </authorList>
    </citation>
    <scope>NUCLEOTIDE SEQUENCE</scope>
    <source>
        <strain evidence="2">UC10</strain>
    </source>
</reference>
<evidence type="ECO:0000256" key="1">
    <source>
        <dbReference type="SAM" id="MobiDB-lite"/>
    </source>
</evidence>